<protein>
    <submittedName>
        <fullName evidence="2">Uncharacterized protein</fullName>
    </submittedName>
</protein>
<sequence length="64" mass="7086">MRRGITPKCGISALMAHLQELLTSNTHRELLLLRSGSIQYCVPEDPRDIDDGGDSRLDYESPGS</sequence>
<feature type="compositionally biased region" description="Basic and acidic residues" evidence="1">
    <location>
        <begin position="44"/>
        <end position="64"/>
    </location>
</feature>
<gene>
    <name evidence="2" type="ORF">PENSOL_c080G08753</name>
</gene>
<reference evidence="3" key="1">
    <citation type="journal article" date="2017" name="Nat. Microbiol.">
        <title>Global analysis of biosynthetic gene clusters reveals vast potential of secondary metabolite production in Penicillium species.</title>
        <authorList>
            <person name="Nielsen J.C."/>
            <person name="Grijseels S."/>
            <person name="Prigent S."/>
            <person name="Ji B."/>
            <person name="Dainat J."/>
            <person name="Nielsen K.F."/>
            <person name="Frisvad J.C."/>
            <person name="Workman M."/>
            <person name="Nielsen J."/>
        </authorList>
    </citation>
    <scope>NUCLEOTIDE SEQUENCE [LARGE SCALE GENOMIC DNA]</scope>
    <source>
        <strain evidence="3">IBT 29525</strain>
    </source>
</reference>
<keyword evidence="3" id="KW-1185">Reference proteome</keyword>
<dbReference type="Proteomes" id="UP000191612">
    <property type="component" value="Unassembled WGS sequence"/>
</dbReference>
<evidence type="ECO:0000313" key="2">
    <source>
        <dbReference type="EMBL" id="OQD87350.1"/>
    </source>
</evidence>
<organism evidence="2 3">
    <name type="scientific">Penicillium solitum</name>
    <dbReference type="NCBI Taxonomy" id="60172"/>
    <lineage>
        <taxon>Eukaryota</taxon>
        <taxon>Fungi</taxon>
        <taxon>Dikarya</taxon>
        <taxon>Ascomycota</taxon>
        <taxon>Pezizomycotina</taxon>
        <taxon>Eurotiomycetes</taxon>
        <taxon>Eurotiomycetidae</taxon>
        <taxon>Eurotiales</taxon>
        <taxon>Aspergillaceae</taxon>
        <taxon>Penicillium</taxon>
    </lineage>
</organism>
<accession>A0A1V6QDR2</accession>
<evidence type="ECO:0000256" key="1">
    <source>
        <dbReference type="SAM" id="MobiDB-lite"/>
    </source>
</evidence>
<dbReference type="EMBL" id="MDYO01000080">
    <property type="protein sequence ID" value="OQD87350.1"/>
    <property type="molecule type" value="Genomic_DNA"/>
</dbReference>
<evidence type="ECO:0000313" key="3">
    <source>
        <dbReference type="Proteomes" id="UP000191612"/>
    </source>
</evidence>
<name>A0A1V6QDR2_9EURO</name>
<feature type="region of interest" description="Disordered" evidence="1">
    <location>
        <begin position="43"/>
        <end position="64"/>
    </location>
</feature>
<dbReference type="AlphaFoldDB" id="A0A1V6QDR2"/>
<comment type="caution">
    <text evidence="2">The sequence shown here is derived from an EMBL/GenBank/DDBJ whole genome shotgun (WGS) entry which is preliminary data.</text>
</comment>
<proteinExistence type="predicted"/>